<evidence type="ECO:0000313" key="3">
    <source>
        <dbReference type="Proteomes" id="UP000678499"/>
    </source>
</evidence>
<proteinExistence type="predicted"/>
<organism evidence="2">
    <name type="scientific">Notodromas monacha</name>
    <dbReference type="NCBI Taxonomy" id="399045"/>
    <lineage>
        <taxon>Eukaryota</taxon>
        <taxon>Metazoa</taxon>
        <taxon>Ecdysozoa</taxon>
        <taxon>Arthropoda</taxon>
        <taxon>Crustacea</taxon>
        <taxon>Oligostraca</taxon>
        <taxon>Ostracoda</taxon>
        <taxon>Podocopa</taxon>
        <taxon>Podocopida</taxon>
        <taxon>Cypridocopina</taxon>
        <taxon>Cypridoidea</taxon>
        <taxon>Cyprididae</taxon>
        <taxon>Notodromas</taxon>
    </lineage>
</organism>
<dbReference type="GO" id="GO:0019005">
    <property type="term" value="C:SCF ubiquitin ligase complex"/>
    <property type="evidence" value="ECO:0007669"/>
    <property type="project" value="TreeGrafter"/>
</dbReference>
<feature type="compositionally biased region" description="Basic residues" evidence="1">
    <location>
        <begin position="410"/>
        <end position="427"/>
    </location>
</feature>
<keyword evidence="3" id="KW-1185">Reference proteome</keyword>
<name>A0A7R9BY82_9CRUS</name>
<dbReference type="GO" id="GO:0031146">
    <property type="term" value="P:SCF-dependent proteasomal ubiquitin-dependent protein catabolic process"/>
    <property type="evidence" value="ECO:0007669"/>
    <property type="project" value="TreeGrafter"/>
</dbReference>
<accession>A0A7R9BY82</accession>
<sequence length="427" mass="48296">MSIGPQATESYCSEAFKYASTITEAIISLRESEDSSASINNRNDNKDSDKVTLTFNNWTRVDTEVVGSPRLCAAAVAPLAKFCKRLRTLNLSFCSNADIGILGYFKNCKHLRSVTITGVDDDQEAKLTAWLLASFPELKKLEIGALSDKGFKLLAENRSNQLLSLHFSPRYMTHSGLAQLEKFKHLRALNLCYPPMKVLPAYRHALKSLRFLIVLRLTLEGDATPWFLGSTTEENHPYLTHIHVTAHSISDHFSESLETPHLQHLGIESISSRAPFTDTGLSRVYACCPLLKFLFLSGLPKITDKCLHWLSRGMLPKLSRMYLFDMPGLSYDALEMASLVREDLDIVCESVHRVLFSSLAEHRRILSTKLMHEAWFEPNMKKLIRISNAARKMTQNLTNLCSKSQQEMKGKRRRSVSSKRRQSAVQK</sequence>
<dbReference type="Gene3D" id="3.80.10.10">
    <property type="entry name" value="Ribonuclease Inhibitor"/>
    <property type="match status" value="1"/>
</dbReference>
<dbReference type="PANTHER" id="PTHR13318">
    <property type="entry name" value="PARTNER OF PAIRED, ISOFORM B-RELATED"/>
    <property type="match status" value="1"/>
</dbReference>
<protein>
    <submittedName>
        <fullName evidence="2">Uncharacterized protein</fullName>
    </submittedName>
</protein>
<dbReference type="InterPro" id="IPR032675">
    <property type="entry name" value="LRR_dom_sf"/>
</dbReference>
<feature type="region of interest" description="Disordered" evidence="1">
    <location>
        <begin position="402"/>
        <end position="427"/>
    </location>
</feature>
<dbReference type="Proteomes" id="UP000678499">
    <property type="component" value="Unassembled WGS sequence"/>
</dbReference>
<dbReference type="EMBL" id="OA887967">
    <property type="protein sequence ID" value="CAD7283716.1"/>
    <property type="molecule type" value="Genomic_DNA"/>
</dbReference>
<evidence type="ECO:0000256" key="1">
    <source>
        <dbReference type="SAM" id="MobiDB-lite"/>
    </source>
</evidence>
<dbReference type="SUPFAM" id="SSF52047">
    <property type="entry name" value="RNI-like"/>
    <property type="match status" value="1"/>
</dbReference>
<dbReference type="EMBL" id="CAJPEX010005930">
    <property type="protein sequence ID" value="CAG0923868.1"/>
    <property type="molecule type" value="Genomic_DNA"/>
</dbReference>
<reference evidence="2" key="1">
    <citation type="submission" date="2020-11" db="EMBL/GenBank/DDBJ databases">
        <authorList>
            <person name="Tran Van P."/>
        </authorList>
    </citation>
    <scope>NUCLEOTIDE SEQUENCE</scope>
</reference>
<gene>
    <name evidence="2" type="ORF">NMOB1V02_LOCUS11328</name>
</gene>
<evidence type="ECO:0000313" key="2">
    <source>
        <dbReference type="EMBL" id="CAD7283716.1"/>
    </source>
</evidence>
<dbReference type="AlphaFoldDB" id="A0A7R9BY82"/>